<gene>
    <name evidence="2" type="ORF">PDE_00697</name>
</gene>
<evidence type="ECO:0000313" key="2">
    <source>
        <dbReference type="EMBL" id="EPS25761.1"/>
    </source>
</evidence>
<dbReference type="Proteomes" id="UP000019376">
    <property type="component" value="Unassembled WGS sequence"/>
</dbReference>
<proteinExistence type="predicted"/>
<dbReference type="EMBL" id="KB644408">
    <property type="protein sequence ID" value="EPS25761.1"/>
    <property type="molecule type" value="Genomic_DNA"/>
</dbReference>
<dbReference type="AlphaFoldDB" id="S7ZAP5"/>
<feature type="compositionally biased region" description="Acidic residues" evidence="1">
    <location>
        <begin position="9"/>
        <end position="18"/>
    </location>
</feature>
<protein>
    <submittedName>
        <fullName evidence="2">Uncharacterized protein</fullName>
    </submittedName>
</protein>
<reference evidence="2 3" key="1">
    <citation type="journal article" date="2013" name="PLoS ONE">
        <title>Genomic and secretomic analyses reveal unique features of the lignocellulolytic enzyme system of Penicillium decumbens.</title>
        <authorList>
            <person name="Liu G."/>
            <person name="Zhang L."/>
            <person name="Wei X."/>
            <person name="Zou G."/>
            <person name="Qin Y."/>
            <person name="Ma L."/>
            <person name="Li J."/>
            <person name="Zheng H."/>
            <person name="Wang S."/>
            <person name="Wang C."/>
            <person name="Xun L."/>
            <person name="Zhao G.-P."/>
            <person name="Zhou Z."/>
            <person name="Qu Y."/>
        </authorList>
    </citation>
    <scope>NUCLEOTIDE SEQUENCE [LARGE SCALE GENOMIC DNA]</scope>
    <source>
        <strain evidence="3">114-2 / CGMCC 5302</strain>
    </source>
</reference>
<dbReference type="HOGENOM" id="CLU_2513358_0_0_1"/>
<accession>S7ZAP5</accession>
<evidence type="ECO:0000313" key="3">
    <source>
        <dbReference type="Proteomes" id="UP000019376"/>
    </source>
</evidence>
<feature type="region of interest" description="Disordered" evidence="1">
    <location>
        <begin position="1"/>
        <end position="23"/>
    </location>
</feature>
<organism evidence="2 3">
    <name type="scientific">Penicillium oxalicum (strain 114-2 / CGMCC 5302)</name>
    <name type="common">Penicillium decumbens</name>
    <dbReference type="NCBI Taxonomy" id="933388"/>
    <lineage>
        <taxon>Eukaryota</taxon>
        <taxon>Fungi</taxon>
        <taxon>Dikarya</taxon>
        <taxon>Ascomycota</taxon>
        <taxon>Pezizomycotina</taxon>
        <taxon>Eurotiomycetes</taxon>
        <taxon>Eurotiomycetidae</taxon>
        <taxon>Eurotiales</taxon>
        <taxon>Aspergillaceae</taxon>
        <taxon>Penicillium</taxon>
    </lineage>
</organism>
<evidence type="ECO:0000256" key="1">
    <source>
        <dbReference type="SAM" id="MobiDB-lite"/>
    </source>
</evidence>
<sequence length="85" mass="9120">MRESAYDGLMEDDPEDGNVEGTGGIGEFDRIMAAVLLLVERQCDVAMTGDQGASICAGLITHGVKDQSQGMMWSEEFVLCSSCIK</sequence>
<name>S7ZAP5_PENO1</name>
<keyword evidence="3" id="KW-1185">Reference proteome</keyword>